<sequence length="71" mass="7497">VLGEDVASRSIVVLKHLIRCFFRASPDSPTSGIRALVRLDGAAGVYPGIGTTIECRNSYLDGDCWISSVGG</sequence>
<dbReference type="EMBL" id="LXQA010030827">
    <property type="protein sequence ID" value="MCH95844.1"/>
    <property type="molecule type" value="Genomic_DNA"/>
</dbReference>
<evidence type="ECO:0000313" key="2">
    <source>
        <dbReference type="Proteomes" id="UP000265520"/>
    </source>
</evidence>
<evidence type="ECO:0000313" key="1">
    <source>
        <dbReference type="EMBL" id="MCH95844.1"/>
    </source>
</evidence>
<proteinExistence type="predicted"/>
<organism evidence="1 2">
    <name type="scientific">Trifolium medium</name>
    <dbReference type="NCBI Taxonomy" id="97028"/>
    <lineage>
        <taxon>Eukaryota</taxon>
        <taxon>Viridiplantae</taxon>
        <taxon>Streptophyta</taxon>
        <taxon>Embryophyta</taxon>
        <taxon>Tracheophyta</taxon>
        <taxon>Spermatophyta</taxon>
        <taxon>Magnoliopsida</taxon>
        <taxon>eudicotyledons</taxon>
        <taxon>Gunneridae</taxon>
        <taxon>Pentapetalae</taxon>
        <taxon>rosids</taxon>
        <taxon>fabids</taxon>
        <taxon>Fabales</taxon>
        <taxon>Fabaceae</taxon>
        <taxon>Papilionoideae</taxon>
        <taxon>50 kb inversion clade</taxon>
        <taxon>NPAAA clade</taxon>
        <taxon>Hologalegina</taxon>
        <taxon>IRL clade</taxon>
        <taxon>Trifolieae</taxon>
        <taxon>Trifolium</taxon>
    </lineage>
</organism>
<comment type="caution">
    <text evidence="1">The sequence shown here is derived from an EMBL/GenBank/DDBJ whole genome shotgun (WGS) entry which is preliminary data.</text>
</comment>
<keyword evidence="2" id="KW-1185">Reference proteome</keyword>
<name>A0A392NBI7_9FABA</name>
<accession>A0A392NBI7</accession>
<protein>
    <submittedName>
        <fullName evidence="1">Uncharacterized protein</fullName>
    </submittedName>
</protein>
<dbReference type="AlphaFoldDB" id="A0A392NBI7"/>
<dbReference type="Proteomes" id="UP000265520">
    <property type="component" value="Unassembled WGS sequence"/>
</dbReference>
<reference evidence="1 2" key="1">
    <citation type="journal article" date="2018" name="Front. Plant Sci.">
        <title>Red Clover (Trifolium pratense) and Zigzag Clover (T. medium) - A Picture of Genomic Similarities and Differences.</title>
        <authorList>
            <person name="Dluhosova J."/>
            <person name="Istvanek J."/>
            <person name="Nedelnik J."/>
            <person name="Repkova J."/>
        </authorList>
    </citation>
    <scope>NUCLEOTIDE SEQUENCE [LARGE SCALE GENOMIC DNA]</scope>
    <source>
        <strain evidence="2">cv. 10/8</strain>
        <tissue evidence="1">Leaf</tissue>
    </source>
</reference>
<feature type="non-terminal residue" evidence="1">
    <location>
        <position position="1"/>
    </location>
</feature>